<evidence type="ECO:0000256" key="8">
    <source>
        <dbReference type="SAM" id="MobiDB-lite"/>
    </source>
</evidence>
<keyword evidence="5 9" id="KW-0812">Transmembrane</keyword>
<comment type="similarity">
    <text evidence="2">Belongs to the amino acid-polyamine-organocation (APC) superfamily. L-type amino acid transporter (LAT) (TC 2.A.3.8) family.</text>
</comment>
<accession>A0A6G1SJD0</accession>
<feature type="transmembrane region" description="Helical" evidence="9">
    <location>
        <begin position="305"/>
        <end position="328"/>
    </location>
</feature>
<feature type="compositionally biased region" description="Polar residues" evidence="8">
    <location>
        <begin position="35"/>
        <end position="49"/>
    </location>
</feature>
<dbReference type="GO" id="GO:0015179">
    <property type="term" value="F:L-amino acid transmembrane transporter activity"/>
    <property type="evidence" value="ECO:0007669"/>
    <property type="project" value="TreeGrafter"/>
</dbReference>
<evidence type="ECO:0000256" key="2">
    <source>
        <dbReference type="ARBA" id="ARBA00007040"/>
    </source>
</evidence>
<dbReference type="PANTHER" id="PTHR11785">
    <property type="entry name" value="AMINO ACID TRANSPORTER"/>
    <property type="match status" value="1"/>
</dbReference>
<proteinExistence type="inferred from homology"/>
<dbReference type="GO" id="GO:0005886">
    <property type="term" value="C:plasma membrane"/>
    <property type="evidence" value="ECO:0007669"/>
    <property type="project" value="UniProtKB-SubCell"/>
</dbReference>
<dbReference type="Gene3D" id="1.20.1740.10">
    <property type="entry name" value="Amino acid/polyamine transporter I"/>
    <property type="match status" value="1"/>
</dbReference>
<evidence type="ECO:0000256" key="5">
    <source>
        <dbReference type="ARBA" id="ARBA00022692"/>
    </source>
</evidence>
<dbReference type="Pfam" id="PF13520">
    <property type="entry name" value="AA_permease_2"/>
    <property type="match status" value="1"/>
</dbReference>
<feature type="transmembrane region" description="Helical" evidence="9">
    <location>
        <begin position="216"/>
        <end position="237"/>
    </location>
</feature>
<feature type="region of interest" description="Disordered" evidence="8">
    <location>
        <begin position="35"/>
        <end position="57"/>
    </location>
</feature>
<evidence type="ECO:0000256" key="3">
    <source>
        <dbReference type="ARBA" id="ARBA00022448"/>
    </source>
</evidence>
<feature type="transmembrane region" description="Helical" evidence="9">
    <location>
        <begin position="393"/>
        <end position="418"/>
    </location>
</feature>
<feature type="transmembrane region" description="Helical" evidence="9">
    <location>
        <begin position="460"/>
        <end position="480"/>
    </location>
</feature>
<feature type="transmembrane region" description="Helical" evidence="9">
    <location>
        <begin position="133"/>
        <end position="152"/>
    </location>
</feature>
<evidence type="ECO:0000256" key="6">
    <source>
        <dbReference type="ARBA" id="ARBA00022989"/>
    </source>
</evidence>
<dbReference type="PIRSF" id="PIRSF006060">
    <property type="entry name" value="AA_transporter"/>
    <property type="match status" value="1"/>
</dbReference>
<organism evidence="10">
    <name type="scientific">Aceria tosichella</name>
    <name type="common">wheat curl mite</name>
    <dbReference type="NCBI Taxonomy" id="561515"/>
    <lineage>
        <taxon>Eukaryota</taxon>
        <taxon>Metazoa</taxon>
        <taxon>Ecdysozoa</taxon>
        <taxon>Arthropoda</taxon>
        <taxon>Chelicerata</taxon>
        <taxon>Arachnida</taxon>
        <taxon>Acari</taxon>
        <taxon>Acariformes</taxon>
        <taxon>Trombidiformes</taxon>
        <taxon>Prostigmata</taxon>
        <taxon>Eupodina</taxon>
        <taxon>Eriophyoidea</taxon>
        <taxon>Eriophyidae</taxon>
        <taxon>Eriophyinae</taxon>
        <taxon>Aceriini</taxon>
        <taxon>Aceria</taxon>
    </lineage>
</organism>
<protein>
    <submittedName>
        <fullName evidence="10">Y+L amino acid transporter 2</fullName>
    </submittedName>
</protein>
<feature type="transmembrane region" description="Helical" evidence="9">
    <location>
        <begin position="100"/>
        <end position="121"/>
    </location>
</feature>
<keyword evidence="4" id="KW-1003">Cell membrane</keyword>
<sequence>MSESIPMTTSGVDALSSPESQKALLSGLDRASVYATTSTSGQKPTSTTLGKPEDDDDDGAIKLKPKLTLLNGCTVIVGSIIGSGIFVAPKGVLANTGSVGLSIVIWVLSGLYSLVGAFCFAELGCMIPKSGADYAYIMTSFGPFLAFLRLWIECIIVRPTSQAIVALTFALYALRPFYPDCDPPTESVKFLAVVCILILTFVNCWSVKWSTFVQDIFTYGKLIALALIICSGTYQLARGHTEHFTFKNMTVVDPVTGQPPLIEPSLDWAKVVLSFYSGLFAYNGWNYLNFIIEELIEPAKNLPKAIMISVVLVTVVYTMTIAAFHTTLSVQDVLSSGAVAVTFAERIFGGWSIVVPIFVAMSTFGGVNGILLTSSRLFYAGAEERQMPSLLSMIQISHLTPTPAVIAMCLLSLVYLLTDDIYLLINYVGFTSWLAIGIAVACVPYLRWKHPEWERPIKVHLFWPIIYIIATLVIITVPMLSEPKSTLMGCAIIATGVPVYWVFICWKSKPLILNKVVTSVTECLQKIMVVVPPERKNI</sequence>
<dbReference type="PANTHER" id="PTHR11785:SF531">
    <property type="entry name" value="LARGE NEUTRAL AMINO ACIDS TRANSPORTER SMALL SUBUNIT 1"/>
    <property type="match status" value="1"/>
</dbReference>
<feature type="transmembrane region" description="Helical" evidence="9">
    <location>
        <begin position="424"/>
        <end position="448"/>
    </location>
</feature>
<feature type="transmembrane region" description="Helical" evidence="9">
    <location>
        <begin position="190"/>
        <end position="210"/>
    </location>
</feature>
<dbReference type="AlphaFoldDB" id="A0A6G1SJD0"/>
<evidence type="ECO:0000313" key="10">
    <source>
        <dbReference type="EMBL" id="MDE50646.1"/>
    </source>
</evidence>
<evidence type="ECO:0000256" key="1">
    <source>
        <dbReference type="ARBA" id="ARBA00004651"/>
    </source>
</evidence>
<keyword evidence="7 9" id="KW-0472">Membrane</keyword>
<name>A0A6G1SJD0_9ACAR</name>
<gene>
    <name evidence="10" type="primary">Slc7a6</name>
    <name evidence="10" type="ORF">g.11507</name>
</gene>
<feature type="transmembrane region" description="Helical" evidence="9">
    <location>
        <begin position="348"/>
        <end position="372"/>
    </location>
</feature>
<feature type="transmembrane region" description="Helical" evidence="9">
    <location>
        <begin position="69"/>
        <end position="88"/>
    </location>
</feature>
<comment type="subcellular location">
    <subcellularLocation>
        <location evidence="1">Cell membrane</location>
        <topology evidence="1">Multi-pass membrane protein</topology>
    </subcellularLocation>
</comment>
<dbReference type="InterPro" id="IPR050598">
    <property type="entry name" value="AminoAcid_Transporter"/>
</dbReference>
<dbReference type="EMBL" id="GGYP01005875">
    <property type="protein sequence ID" value="MDE50646.1"/>
    <property type="molecule type" value="Transcribed_RNA"/>
</dbReference>
<evidence type="ECO:0000256" key="9">
    <source>
        <dbReference type="SAM" id="Phobius"/>
    </source>
</evidence>
<reference evidence="10" key="1">
    <citation type="submission" date="2018-10" db="EMBL/GenBank/DDBJ databases">
        <title>Transcriptome assembly of Aceria tosichella (Wheat curl mite) Type 2.</title>
        <authorList>
            <person name="Scully E.D."/>
            <person name="Geib S.M."/>
            <person name="Palmer N.A."/>
            <person name="Gupta A.K."/>
            <person name="Sarath G."/>
            <person name="Tatineni S."/>
        </authorList>
    </citation>
    <scope>NUCLEOTIDE SEQUENCE</scope>
    <source>
        <strain evidence="10">LincolnNE</strain>
    </source>
</reference>
<dbReference type="InterPro" id="IPR002293">
    <property type="entry name" value="AA/rel_permease1"/>
</dbReference>
<keyword evidence="6 9" id="KW-1133">Transmembrane helix</keyword>
<keyword evidence="3" id="KW-0813">Transport</keyword>
<evidence type="ECO:0000256" key="7">
    <source>
        <dbReference type="ARBA" id="ARBA00023136"/>
    </source>
</evidence>
<feature type="transmembrane region" description="Helical" evidence="9">
    <location>
        <begin position="486"/>
        <end position="506"/>
    </location>
</feature>
<evidence type="ECO:0000256" key="4">
    <source>
        <dbReference type="ARBA" id="ARBA00022475"/>
    </source>
</evidence>
<dbReference type="FunFam" id="1.20.1740.10:FF:000003">
    <property type="entry name" value="Y+L amino acid transporter 1 isoform X1"/>
    <property type="match status" value="1"/>
</dbReference>